<comment type="caution">
    <text evidence="2">The sequence shown here is derived from an EMBL/GenBank/DDBJ whole genome shotgun (WGS) entry which is preliminary data.</text>
</comment>
<sequence length="413" mass="47241">MTMDCTNGMNDAAEINSSVSKLSPVQTLTPKQMALVSDIVKFCDVHRHDDHAVLVIEGDAGTGKSLVLNTAFTTIQMESRQNRGSPLYGTQNILLVNHPEMIKLYRNISATVPALRRKDYERPTSFINTMHKSGGREDIVFVDEAHLLLTRSDPYNRFRQNNQLEEIMKLARIVVIVFDPRQTLKFKGYWDQDRLDALLGSIPREVVSLTDQFRVRARPDVMAWVRNFCDGKLTALPAKQDFDFRIYDDAETMYQDICRKNRQYGLCRILSTYDYPYTLNGQDHFIEAGRFRLRWDRTQPGHPLPWAEREDSVDEVGSVYTVQGFDLNYAGVILGPSVGYDPKNGCITLDPSRYEDGAAFAGRDHMKDAEAAKRHVMFNAIFVLMTRGIRGLYLYAADPALRIRLRELCNTRH</sequence>
<dbReference type="InterPro" id="IPR018647">
    <property type="entry name" value="SLFN_3-like_DNA/RNA_helicase"/>
</dbReference>
<keyword evidence="3" id="KW-1185">Reference proteome</keyword>
<dbReference type="Pfam" id="PF09848">
    <property type="entry name" value="SLFN-g3_helicase"/>
    <property type="match status" value="1"/>
</dbReference>
<dbReference type="EMBL" id="WOSW01000032">
    <property type="protein sequence ID" value="NHO33573.1"/>
    <property type="molecule type" value="Genomic_DNA"/>
</dbReference>
<organism evidence="2 3">
    <name type="scientific">Acetobacter fallax</name>
    <dbReference type="NCBI Taxonomy" id="1737473"/>
    <lineage>
        <taxon>Bacteria</taxon>
        <taxon>Pseudomonadati</taxon>
        <taxon>Pseudomonadota</taxon>
        <taxon>Alphaproteobacteria</taxon>
        <taxon>Acetobacterales</taxon>
        <taxon>Acetobacteraceae</taxon>
        <taxon>Acetobacter</taxon>
    </lineage>
</organism>
<dbReference type="InterPro" id="IPR027417">
    <property type="entry name" value="P-loop_NTPase"/>
</dbReference>
<evidence type="ECO:0000259" key="1">
    <source>
        <dbReference type="Pfam" id="PF09848"/>
    </source>
</evidence>
<accession>A0ABX0KEP0</accession>
<gene>
    <name evidence="2" type="ORF">GOB84_13600</name>
</gene>
<dbReference type="Gene3D" id="3.40.50.300">
    <property type="entry name" value="P-loop containing nucleotide triphosphate hydrolases"/>
    <property type="match status" value="1"/>
</dbReference>
<feature type="domain" description="Schlafen group 3-like DNA/RNA helicase" evidence="1">
    <location>
        <begin position="52"/>
        <end position="398"/>
    </location>
</feature>
<evidence type="ECO:0000313" key="3">
    <source>
        <dbReference type="Proteomes" id="UP000615326"/>
    </source>
</evidence>
<protein>
    <submittedName>
        <fullName evidence="2">DUF2075 domain-containing protein</fullName>
    </submittedName>
</protein>
<proteinExistence type="predicted"/>
<dbReference type="SUPFAM" id="SSF52540">
    <property type="entry name" value="P-loop containing nucleoside triphosphate hydrolases"/>
    <property type="match status" value="1"/>
</dbReference>
<name>A0ABX0KEP0_9PROT</name>
<reference evidence="2 3" key="1">
    <citation type="journal article" date="2020" name="Int. J. Syst. Evol. Microbiol.">
        <title>Novel acetic acid bacteria from cider fermentations: Acetobacter conturbans sp. nov. and Acetobacter fallax sp. nov.</title>
        <authorList>
            <person name="Sombolestani A.S."/>
            <person name="Cleenwerck I."/>
            <person name="Cnockaert M."/>
            <person name="Borremans W."/>
            <person name="Wieme A.D."/>
            <person name="De Vuyst L."/>
            <person name="Vandamme P."/>
        </authorList>
    </citation>
    <scope>NUCLEOTIDE SEQUENCE [LARGE SCALE GENOMIC DNA]</scope>
    <source>
        <strain evidence="2 3">LMG 1637</strain>
    </source>
</reference>
<evidence type="ECO:0000313" key="2">
    <source>
        <dbReference type="EMBL" id="NHO33573.1"/>
    </source>
</evidence>
<dbReference type="Proteomes" id="UP000615326">
    <property type="component" value="Unassembled WGS sequence"/>
</dbReference>